<evidence type="ECO:0000313" key="4">
    <source>
        <dbReference type="Proteomes" id="UP000314982"/>
    </source>
</evidence>
<dbReference type="SUPFAM" id="SSF103657">
    <property type="entry name" value="BAR/IMD domain-like"/>
    <property type="match status" value="1"/>
</dbReference>
<dbReference type="AlphaFoldDB" id="A0A4W5QYU0"/>
<evidence type="ECO:0000313" key="3">
    <source>
        <dbReference type="Ensembl" id="ENSHHUP00000077479.1"/>
    </source>
</evidence>
<dbReference type="Proteomes" id="UP000314982">
    <property type="component" value="Unassembled WGS sequence"/>
</dbReference>
<feature type="chain" id="PRO_5021354907" evidence="2">
    <location>
        <begin position="20"/>
        <end position="167"/>
    </location>
</feature>
<reference evidence="4" key="1">
    <citation type="submission" date="2018-06" db="EMBL/GenBank/DDBJ databases">
        <title>Genome assembly of Danube salmon.</title>
        <authorList>
            <person name="Macqueen D.J."/>
            <person name="Gundappa M.K."/>
        </authorList>
    </citation>
    <scope>NUCLEOTIDE SEQUENCE [LARGE SCALE GENOMIC DNA]</scope>
</reference>
<proteinExistence type="predicted"/>
<keyword evidence="2" id="KW-0732">Signal</keyword>
<dbReference type="GeneTree" id="ENSGT00950000182824"/>
<dbReference type="Gene3D" id="1.20.1270.60">
    <property type="entry name" value="Arfaptin homology (AH) domain/BAR domain"/>
    <property type="match status" value="1"/>
</dbReference>
<dbReference type="InterPro" id="IPR051627">
    <property type="entry name" value="SLIT-ROBO_RhoGAP"/>
</dbReference>
<sequence length="167" mass="19250">YSVCGVLNSLSLCLSLSLSLSLCRKEQSVLSPVNCWNLLLSQVKRESRDHATLSDLYLNNIIPRFAQVSEDSGRLFKKLIQRGLWQMLKVFHEGLRILRWREKHSSVLLLTIYTLLNHSTTYRLPDHRGERTEESRRGRYFSQMRISPCLSASPSPLALYLGCCYDS</sequence>
<evidence type="ECO:0000256" key="1">
    <source>
        <dbReference type="ARBA" id="ARBA00023054"/>
    </source>
</evidence>
<evidence type="ECO:0000256" key="2">
    <source>
        <dbReference type="SAM" id="SignalP"/>
    </source>
</evidence>
<reference evidence="3" key="3">
    <citation type="submission" date="2025-09" db="UniProtKB">
        <authorList>
            <consortium name="Ensembl"/>
        </authorList>
    </citation>
    <scope>IDENTIFICATION</scope>
</reference>
<protein>
    <submittedName>
        <fullName evidence="3">Uncharacterized protein</fullName>
    </submittedName>
</protein>
<dbReference type="PANTHER" id="PTHR14166">
    <property type="entry name" value="SLIT-ROBO RHO GTPASE ACTIVATING PROTEIN"/>
    <property type="match status" value="1"/>
</dbReference>
<dbReference type="STRING" id="62062.ENSHHUP00000077479"/>
<accession>A0A4W5QYU0</accession>
<organism evidence="3 4">
    <name type="scientific">Hucho hucho</name>
    <name type="common">huchen</name>
    <dbReference type="NCBI Taxonomy" id="62062"/>
    <lineage>
        <taxon>Eukaryota</taxon>
        <taxon>Metazoa</taxon>
        <taxon>Chordata</taxon>
        <taxon>Craniata</taxon>
        <taxon>Vertebrata</taxon>
        <taxon>Euteleostomi</taxon>
        <taxon>Actinopterygii</taxon>
        <taxon>Neopterygii</taxon>
        <taxon>Teleostei</taxon>
        <taxon>Protacanthopterygii</taxon>
        <taxon>Salmoniformes</taxon>
        <taxon>Salmonidae</taxon>
        <taxon>Salmoninae</taxon>
        <taxon>Hucho</taxon>
    </lineage>
</organism>
<keyword evidence="1" id="KW-0175">Coiled coil</keyword>
<name>A0A4W5QYU0_9TELE</name>
<keyword evidence="4" id="KW-1185">Reference proteome</keyword>
<reference evidence="3" key="2">
    <citation type="submission" date="2025-08" db="UniProtKB">
        <authorList>
            <consortium name="Ensembl"/>
        </authorList>
    </citation>
    <scope>IDENTIFICATION</scope>
</reference>
<dbReference type="Ensembl" id="ENSHHUT00000079995.1">
    <property type="protein sequence ID" value="ENSHHUP00000077479.1"/>
    <property type="gene ID" value="ENSHHUG00000045256.1"/>
</dbReference>
<dbReference type="InterPro" id="IPR027267">
    <property type="entry name" value="AH/BAR_dom_sf"/>
</dbReference>
<feature type="signal peptide" evidence="2">
    <location>
        <begin position="1"/>
        <end position="19"/>
    </location>
</feature>